<proteinExistence type="predicted"/>
<comment type="caution">
    <text evidence="2">The sequence shown here is derived from an EMBL/GenBank/DDBJ whole genome shotgun (WGS) entry which is preliminary data.</text>
</comment>
<evidence type="ECO:0000256" key="1">
    <source>
        <dbReference type="SAM" id="Phobius"/>
    </source>
</evidence>
<keyword evidence="1" id="KW-0472">Membrane</keyword>
<dbReference type="Proteomes" id="UP001597280">
    <property type="component" value="Unassembled WGS sequence"/>
</dbReference>
<protein>
    <submittedName>
        <fullName evidence="2">Uncharacterized protein</fullName>
    </submittedName>
</protein>
<keyword evidence="1" id="KW-0812">Transmembrane</keyword>
<keyword evidence="3" id="KW-1185">Reference proteome</keyword>
<reference evidence="3" key="1">
    <citation type="journal article" date="2019" name="Int. J. Syst. Evol. Microbiol.">
        <title>The Global Catalogue of Microorganisms (GCM) 10K type strain sequencing project: providing services to taxonomists for standard genome sequencing and annotation.</title>
        <authorList>
            <consortium name="The Broad Institute Genomics Platform"/>
            <consortium name="The Broad Institute Genome Sequencing Center for Infectious Disease"/>
            <person name="Wu L."/>
            <person name="Ma J."/>
        </authorList>
    </citation>
    <scope>NUCLEOTIDE SEQUENCE [LARGE SCALE GENOMIC DNA]</scope>
    <source>
        <strain evidence="3">JCM 11650</strain>
    </source>
</reference>
<keyword evidence="1" id="KW-1133">Transmembrane helix</keyword>
<evidence type="ECO:0000313" key="3">
    <source>
        <dbReference type="Proteomes" id="UP001597280"/>
    </source>
</evidence>
<gene>
    <name evidence="2" type="ORF">ACFSDA_09765</name>
</gene>
<feature type="transmembrane region" description="Helical" evidence="1">
    <location>
        <begin position="79"/>
        <end position="100"/>
    </location>
</feature>
<sequence length="149" mass="15018">MSGERSRRCLLPVVTLAATAVLLLAVDPLLAGAPWWRAEAALLRPALLPALLAWLVLCTGALTAVAMRPTRGASTLAATAVLGGALLPAVVGSVLLGSVFPASSPLWGSVVLGAAAATWSVLSVSRRAWQGARGGSSEVTETAPNLNAS</sequence>
<feature type="transmembrane region" description="Helical" evidence="1">
    <location>
        <begin position="106"/>
        <end position="124"/>
    </location>
</feature>
<accession>A0ABW4PY34</accession>
<dbReference type="PROSITE" id="PS51318">
    <property type="entry name" value="TAT"/>
    <property type="match status" value="1"/>
</dbReference>
<dbReference type="InterPro" id="IPR006311">
    <property type="entry name" value="TAT_signal"/>
</dbReference>
<organism evidence="2 3">
    <name type="scientific">Brachybacterium rhamnosum</name>
    <dbReference type="NCBI Taxonomy" id="173361"/>
    <lineage>
        <taxon>Bacteria</taxon>
        <taxon>Bacillati</taxon>
        <taxon>Actinomycetota</taxon>
        <taxon>Actinomycetes</taxon>
        <taxon>Micrococcales</taxon>
        <taxon>Dermabacteraceae</taxon>
        <taxon>Brachybacterium</taxon>
    </lineage>
</organism>
<name>A0ABW4PY34_9MICO</name>
<evidence type="ECO:0000313" key="2">
    <source>
        <dbReference type="EMBL" id="MFD1835358.1"/>
    </source>
</evidence>
<feature type="transmembrane region" description="Helical" evidence="1">
    <location>
        <begin position="47"/>
        <end position="67"/>
    </location>
</feature>
<dbReference type="EMBL" id="JBHUFL010000002">
    <property type="protein sequence ID" value="MFD1835358.1"/>
    <property type="molecule type" value="Genomic_DNA"/>
</dbReference>
<dbReference type="RefSeq" id="WP_168197976.1">
    <property type="nucleotide sequence ID" value="NZ_BAAAIS010000002.1"/>
</dbReference>